<dbReference type="InterPro" id="IPR036291">
    <property type="entry name" value="NAD(P)-bd_dom_sf"/>
</dbReference>
<keyword evidence="4" id="KW-0560">Oxidoreductase</keyword>
<accession>A0A839E3P2</accession>
<comment type="similarity">
    <text evidence="5">Belongs to the zinc-containing alcohol dehydrogenase family.</text>
</comment>
<feature type="domain" description="Alcohol dehydrogenase-like C-terminal" evidence="7">
    <location>
        <begin position="189"/>
        <end position="257"/>
    </location>
</feature>
<organism evidence="9 10">
    <name type="scientific">Halosaccharopolyspora lacisalsi</name>
    <dbReference type="NCBI Taxonomy" id="1000566"/>
    <lineage>
        <taxon>Bacteria</taxon>
        <taxon>Bacillati</taxon>
        <taxon>Actinomycetota</taxon>
        <taxon>Actinomycetes</taxon>
        <taxon>Pseudonocardiales</taxon>
        <taxon>Pseudonocardiaceae</taxon>
        <taxon>Halosaccharopolyspora</taxon>
    </lineage>
</organism>
<proteinExistence type="inferred from homology"/>
<dbReference type="Gene3D" id="3.90.180.10">
    <property type="entry name" value="Medium-chain alcohol dehydrogenases, catalytic domain"/>
    <property type="match status" value="1"/>
</dbReference>
<dbReference type="SUPFAM" id="SSF50129">
    <property type="entry name" value="GroES-like"/>
    <property type="match status" value="1"/>
</dbReference>
<keyword evidence="2 5" id="KW-0479">Metal-binding</keyword>
<name>A0A839E3P2_9PSEU</name>
<dbReference type="AlphaFoldDB" id="A0A839E3P2"/>
<evidence type="ECO:0000256" key="1">
    <source>
        <dbReference type="ARBA" id="ARBA00001947"/>
    </source>
</evidence>
<sequence length="391" mass="41356">MKAVVWHDRGKISLDNVADPGIRDRGDAIVRLTMSAICGTDLHMIRGTFPGMVDGTILGHEGVGVVEEVGDDVRNFRPGDRVVVPSTLCCGACTYCRAGYSAQCDRANPHGHLGGTAIFGGPEPAGPFDGMQAGYVRVPWAGANLVPIPDQVIDEQAIICSDVLPTGWFGAKLAEVTRGDTVAVFGCGPVGQLAITSAFKLGAGRVLAVDQVPDRLETARRQHADPIDFSREDPVETMRELTNGVGPDRVIDAVGVDAYPGPESETSESEQRAAAGGEAPTWHYGTLPSQAARWAVSGVAKAGTIGVIGVYPAGFDAWPIGSAMNRNLTVHLGNCNHRPLIPELLDMVASGVIDPSNVVTRQEPVTDAIEAYRVFDEQQPGWVKVALEGMT</sequence>
<dbReference type="GO" id="GO:0016491">
    <property type="term" value="F:oxidoreductase activity"/>
    <property type="evidence" value="ECO:0007669"/>
    <property type="project" value="UniProtKB-KW"/>
</dbReference>
<dbReference type="SUPFAM" id="SSF51735">
    <property type="entry name" value="NAD(P)-binding Rossmann-fold domains"/>
    <property type="match status" value="1"/>
</dbReference>
<dbReference type="InterPro" id="IPR013149">
    <property type="entry name" value="ADH-like_C"/>
</dbReference>
<dbReference type="EMBL" id="JACGWZ010000005">
    <property type="protein sequence ID" value="MBA8826347.1"/>
    <property type="molecule type" value="Genomic_DNA"/>
</dbReference>
<dbReference type="Pfam" id="PF08240">
    <property type="entry name" value="ADH_N"/>
    <property type="match status" value="1"/>
</dbReference>
<dbReference type="PANTHER" id="PTHR42813:SF7">
    <property type="entry name" value="ALCOHOL DEHYDROGENASE (ZN-DEPENDENT)-RELATED"/>
    <property type="match status" value="1"/>
</dbReference>
<comment type="cofactor">
    <cofactor evidence="1 5">
        <name>Zn(2+)</name>
        <dbReference type="ChEBI" id="CHEBI:29105"/>
    </cofactor>
</comment>
<protein>
    <submittedName>
        <fullName evidence="9">Threonine dehydrogenase-like Zn-dependent dehydrogenase</fullName>
    </submittedName>
</protein>
<evidence type="ECO:0000256" key="2">
    <source>
        <dbReference type="ARBA" id="ARBA00022723"/>
    </source>
</evidence>
<dbReference type="Proteomes" id="UP000569329">
    <property type="component" value="Unassembled WGS sequence"/>
</dbReference>
<feature type="domain" description="Alcohol dehydrogenase-like N-terminal" evidence="8">
    <location>
        <begin position="25"/>
        <end position="150"/>
    </location>
</feature>
<dbReference type="GO" id="GO:0008270">
    <property type="term" value="F:zinc ion binding"/>
    <property type="evidence" value="ECO:0007669"/>
    <property type="project" value="InterPro"/>
</dbReference>
<keyword evidence="10" id="KW-1185">Reference proteome</keyword>
<feature type="region of interest" description="Disordered" evidence="6">
    <location>
        <begin position="259"/>
        <end position="281"/>
    </location>
</feature>
<reference evidence="9 10" key="1">
    <citation type="submission" date="2020-07" db="EMBL/GenBank/DDBJ databases">
        <title>Sequencing the genomes of 1000 actinobacteria strains.</title>
        <authorList>
            <person name="Klenk H.-P."/>
        </authorList>
    </citation>
    <scope>NUCLEOTIDE SEQUENCE [LARGE SCALE GENOMIC DNA]</scope>
    <source>
        <strain evidence="9 10">DSM 45975</strain>
    </source>
</reference>
<evidence type="ECO:0000256" key="6">
    <source>
        <dbReference type="SAM" id="MobiDB-lite"/>
    </source>
</evidence>
<dbReference type="PANTHER" id="PTHR42813">
    <property type="entry name" value="ZINC-TYPE ALCOHOL DEHYDROGENASE-LIKE"/>
    <property type="match status" value="1"/>
</dbReference>
<dbReference type="InterPro" id="IPR011032">
    <property type="entry name" value="GroES-like_sf"/>
</dbReference>
<dbReference type="InterPro" id="IPR002328">
    <property type="entry name" value="ADH_Zn_CS"/>
</dbReference>
<keyword evidence="3 5" id="KW-0862">Zinc</keyword>
<evidence type="ECO:0000259" key="8">
    <source>
        <dbReference type="Pfam" id="PF08240"/>
    </source>
</evidence>
<evidence type="ECO:0000256" key="5">
    <source>
        <dbReference type="RuleBase" id="RU361277"/>
    </source>
</evidence>
<evidence type="ECO:0000256" key="4">
    <source>
        <dbReference type="ARBA" id="ARBA00023002"/>
    </source>
</evidence>
<evidence type="ECO:0000313" key="10">
    <source>
        <dbReference type="Proteomes" id="UP000569329"/>
    </source>
</evidence>
<dbReference type="Gene3D" id="3.40.50.720">
    <property type="entry name" value="NAD(P)-binding Rossmann-like Domain"/>
    <property type="match status" value="1"/>
</dbReference>
<evidence type="ECO:0000256" key="3">
    <source>
        <dbReference type="ARBA" id="ARBA00022833"/>
    </source>
</evidence>
<gene>
    <name evidence="9" type="ORF">FHX42_003723</name>
</gene>
<dbReference type="InterPro" id="IPR013154">
    <property type="entry name" value="ADH-like_N"/>
</dbReference>
<dbReference type="Pfam" id="PF00107">
    <property type="entry name" value="ADH_zinc_N"/>
    <property type="match status" value="1"/>
</dbReference>
<evidence type="ECO:0000259" key="7">
    <source>
        <dbReference type="Pfam" id="PF00107"/>
    </source>
</evidence>
<dbReference type="RefSeq" id="WP_182545574.1">
    <property type="nucleotide sequence ID" value="NZ_JACGWZ010000005.1"/>
</dbReference>
<comment type="caution">
    <text evidence="9">The sequence shown here is derived from an EMBL/GenBank/DDBJ whole genome shotgun (WGS) entry which is preliminary data.</text>
</comment>
<evidence type="ECO:0000313" key="9">
    <source>
        <dbReference type="EMBL" id="MBA8826347.1"/>
    </source>
</evidence>
<dbReference type="PROSITE" id="PS00059">
    <property type="entry name" value="ADH_ZINC"/>
    <property type="match status" value="1"/>
</dbReference>